<sequence>MARQKARWGEAKTAIAVVITPYLDQIRRGASVAKIYQELAAQGKTDGFSKDALYHFLRNQRGKSPHGKAKKGSQPASKAVTPTAPRPPQATILPASAVVSGDLPPSLFGEVNLEDWAEQMLGGDAEAEGGE</sequence>
<feature type="region of interest" description="Disordered" evidence="1">
    <location>
        <begin position="57"/>
        <end position="97"/>
    </location>
</feature>
<evidence type="ECO:0000313" key="2">
    <source>
        <dbReference type="EMBL" id="MBB6211810.1"/>
    </source>
</evidence>
<feature type="compositionally biased region" description="Basic residues" evidence="1">
    <location>
        <begin position="58"/>
        <end position="71"/>
    </location>
</feature>
<organism evidence="2 3">
    <name type="scientific">Novispirillum itersonii</name>
    <name type="common">Aquaspirillum itersonii</name>
    <dbReference type="NCBI Taxonomy" id="189"/>
    <lineage>
        <taxon>Bacteria</taxon>
        <taxon>Pseudomonadati</taxon>
        <taxon>Pseudomonadota</taxon>
        <taxon>Alphaproteobacteria</taxon>
        <taxon>Rhodospirillales</taxon>
        <taxon>Novispirillaceae</taxon>
        <taxon>Novispirillum</taxon>
    </lineage>
</organism>
<gene>
    <name evidence="2" type="ORF">FHS48_003254</name>
</gene>
<reference evidence="2 3" key="1">
    <citation type="submission" date="2020-08" db="EMBL/GenBank/DDBJ databases">
        <title>Genomic Encyclopedia of Type Strains, Phase IV (KMG-IV): sequencing the most valuable type-strain genomes for metagenomic binning, comparative biology and taxonomic classification.</title>
        <authorList>
            <person name="Goeker M."/>
        </authorList>
    </citation>
    <scope>NUCLEOTIDE SEQUENCE [LARGE SCALE GENOMIC DNA]</scope>
    <source>
        <strain evidence="2 3">DSM 11590</strain>
    </source>
</reference>
<evidence type="ECO:0000313" key="3">
    <source>
        <dbReference type="Proteomes" id="UP000544872"/>
    </source>
</evidence>
<evidence type="ECO:0000256" key="1">
    <source>
        <dbReference type="SAM" id="MobiDB-lite"/>
    </source>
</evidence>
<dbReference type="Proteomes" id="UP000544872">
    <property type="component" value="Unassembled WGS sequence"/>
</dbReference>
<dbReference type="RefSeq" id="WP_184264916.1">
    <property type="nucleotide sequence ID" value="NZ_JACIIX010000014.1"/>
</dbReference>
<accession>A0A7W9ZI00</accession>
<keyword evidence="3" id="KW-1185">Reference proteome</keyword>
<protein>
    <submittedName>
        <fullName evidence="2">Uncharacterized protein</fullName>
    </submittedName>
</protein>
<name>A0A7W9ZI00_NOVIT</name>
<dbReference type="AlphaFoldDB" id="A0A7W9ZI00"/>
<comment type="caution">
    <text evidence="2">The sequence shown here is derived from an EMBL/GenBank/DDBJ whole genome shotgun (WGS) entry which is preliminary data.</text>
</comment>
<proteinExistence type="predicted"/>
<dbReference type="EMBL" id="JACIIX010000014">
    <property type="protein sequence ID" value="MBB6211810.1"/>
    <property type="molecule type" value="Genomic_DNA"/>
</dbReference>